<organism evidence="1 2">
    <name type="scientific">Leucocoprinus birnbaumii</name>
    <dbReference type="NCBI Taxonomy" id="56174"/>
    <lineage>
        <taxon>Eukaryota</taxon>
        <taxon>Fungi</taxon>
        <taxon>Dikarya</taxon>
        <taxon>Basidiomycota</taxon>
        <taxon>Agaricomycotina</taxon>
        <taxon>Agaricomycetes</taxon>
        <taxon>Agaricomycetidae</taxon>
        <taxon>Agaricales</taxon>
        <taxon>Agaricineae</taxon>
        <taxon>Agaricaceae</taxon>
        <taxon>Leucocoprinus</taxon>
    </lineage>
</organism>
<sequence length="359" mass="40702">MSFPFSRLSTELVLEVISFAASPEVDCVTSIYGRRGTYDNALALSLVSYDFRRAAMPHLLRTVVLRTSRDVHLFIQALLRQCWFCRHFPHLVLDYKHYVCRLWCTESTNTLYDGHDFETTLGWDLFYDLLFNVRSLGLGIHSFDLLLDGLAMKHSTTYSPTLSKSMQSKATKSCSRITFAGSFFPWGSVTSKMQGIQFLAGITHLTLWITDTTIPLPSHSRIPTWVNSIPFQHLTSLEYLEVLLIPDLSEEEVDQVGYYGEYYSPHPMEVLVLTHPPTRSFGGAEREKGISRISQHDITVAVGIEERLRDPNPFAYGSVCPLYGIPRTASASSQVASCWEAYFLEGRSSRTRRSDGLDR</sequence>
<dbReference type="AlphaFoldDB" id="A0AAD5W068"/>
<dbReference type="EMBL" id="JANIEX010000048">
    <property type="protein sequence ID" value="KAJ3575046.1"/>
    <property type="molecule type" value="Genomic_DNA"/>
</dbReference>
<dbReference type="Proteomes" id="UP001213000">
    <property type="component" value="Unassembled WGS sequence"/>
</dbReference>
<evidence type="ECO:0000313" key="1">
    <source>
        <dbReference type="EMBL" id="KAJ3575046.1"/>
    </source>
</evidence>
<proteinExistence type="predicted"/>
<gene>
    <name evidence="1" type="ORF">NP233_g1344</name>
</gene>
<protein>
    <submittedName>
        <fullName evidence="1">Uncharacterized protein</fullName>
    </submittedName>
</protein>
<evidence type="ECO:0000313" key="2">
    <source>
        <dbReference type="Proteomes" id="UP001213000"/>
    </source>
</evidence>
<accession>A0AAD5W068</accession>
<reference evidence="1" key="1">
    <citation type="submission" date="2022-07" db="EMBL/GenBank/DDBJ databases">
        <title>Genome Sequence of Leucocoprinus birnbaumii.</title>
        <authorList>
            <person name="Buettner E."/>
        </authorList>
    </citation>
    <scope>NUCLEOTIDE SEQUENCE</scope>
    <source>
        <strain evidence="1">VT141</strain>
    </source>
</reference>
<comment type="caution">
    <text evidence="1">The sequence shown here is derived from an EMBL/GenBank/DDBJ whole genome shotgun (WGS) entry which is preliminary data.</text>
</comment>
<keyword evidence="2" id="KW-1185">Reference proteome</keyword>
<name>A0AAD5W068_9AGAR</name>